<accession>A0A177BZP4</accession>
<dbReference type="SMART" id="SM00456">
    <property type="entry name" value="WW"/>
    <property type="match status" value="2"/>
</dbReference>
<feature type="region of interest" description="Disordered" evidence="2">
    <location>
        <begin position="196"/>
        <end position="217"/>
    </location>
</feature>
<dbReference type="SUPFAM" id="SSF51045">
    <property type="entry name" value="WW domain"/>
    <property type="match status" value="1"/>
</dbReference>
<gene>
    <name evidence="4" type="ORF">CC84DRAFT_1129885</name>
</gene>
<feature type="region of interest" description="Disordered" evidence="2">
    <location>
        <begin position="110"/>
        <end position="152"/>
    </location>
</feature>
<feature type="region of interest" description="Disordered" evidence="2">
    <location>
        <begin position="1"/>
        <end position="25"/>
    </location>
</feature>
<protein>
    <recommendedName>
        <fullName evidence="3">WW domain-containing protein</fullName>
    </recommendedName>
</protein>
<feature type="compositionally biased region" description="Basic and acidic residues" evidence="2">
    <location>
        <begin position="531"/>
        <end position="563"/>
    </location>
</feature>
<feature type="compositionally biased region" description="Basic and acidic residues" evidence="2">
    <location>
        <begin position="196"/>
        <end position="209"/>
    </location>
</feature>
<feature type="region of interest" description="Disordered" evidence="2">
    <location>
        <begin position="42"/>
        <end position="96"/>
    </location>
</feature>
<evidence type="ECO:0000256" key="2">
    <source>
        <dbReference type="SAM" id="MobiDB-lite"/>
    </source>
</evidence>
<feature type="region of interest" description="Disordered" evidence="2">
    <location>
        <begin position="237"/>
        <end position="285"/>
    </location>
</feature>
<dbReference type="STRING" id="1460663.A0A177BZP4"/>
<feature type="compositionally biased region" description="Basic and acidic residues" evidence="2">
    <location>
        <begin position="83"/>
        <end position="96"/>
    </location>
</feature>
<dbReference type="PROSITE" id="PS50020">
    <property type="entry name" value="WW_DOMAIN_2"/>
    <property type="match status" value="1"/>
</dbReference>
<dbReference type="Gene3D" id="1.10.10.440">
    <property type="entry name" value="FF domain"/>
    <property type="match status" value="2"/>
</dbReference>
<keyword evidence="5" id="KW-1185">Reference proteome</keyword>
<dbReference type="GO" id="GO:0003712">
    <property type="term" value="F:transcription coregulator activity"/>
    <property type="evidence" value="ECO:0007669"/>
    <property type="project" value="TreeGrafter"/>
</dbReference>
<evidence type="ECO:0000256" key="1">
    <source>
        <dbReference type="ARBA" id="ARBA00022737"/>
    </source>
</evidence>
<dbReference type="AlphaFoldDB" id="A0A177BZP4"/>
<dbReference type="InterPro" id="IPR001202">
    <property type="entry name" value="WW_dom"/>
</dbReference>
<evidence type="ECO:0000313" key="4">
    <source>
        <dbReference type="EMBL" id="OAG00018.1"/>
    </source>
</evidence>
<proteinExistence type="predicted"/>
<dbReference type="Pfam" id="PF01846">
    <property type="entry name" value="FF"/>
    <property type="match status" value="1"/>
</dbReference>
<sequence>MADVPVRPPPPPPPLPAGWTEHTAPSGHVYYFNKETKKSTYTRPVAIATPPPAPAPLPPPPASLPARPPAALGADSSYADYNDPTHQHDNSNAYDPKRKIEDLIFGGAQSLYNNRGPDHARGGHRGGARGGQTSFSARTRQPKDRPKHRQDIPNCAPWVLVRTKLGRRFVWNKDTNESFWKFPPDVTKAVVEFDRMEREKKERKERGEPGDVEEDDAMADIEAGLAAAEEDIEIVEVEGEEGMDEEEEYEEVEVTDDEGEQGSHVHKRQRTEEPTAEQAAEDDDLAWQLAQMEEMEGMEGDYAEEEYFDEEPPLSEEDCKALFKELLDDTHTSPYTPWDKVLEAGALYDDDRYKALPNMKARKECFDEWSRNKMVYLKEQKAKQQKLDPRIPYLALLDRYATPKLYWPEFRRKYKKEPELKDGKLPDKEKEKLYREHIKRIGMRSSELKADLTALLKAQPLAALNSSTTLDTLPASILTDLRYISLSPSTREPLVETYISTLPPAPEGAAASAEEEAEAAKKREERRRREKALAERERRVQEERRKQERDLEYGKGRLREEEMEIERAMKVGKGGLKAHLGAEE</sequence>
<dbReference type="InterPro" id="IPR036517">
    <property type="entry name" value="FF_domain_sf"/>
</dbReference>
<dbReference type="EMBL" id="KV441560">
    <property type="protein sequence ID" value="OAG00018.1"/>
    <property type="molecule type" value="Genomic_DNA"/>
</dbReference>
<dbReference type="GO" id="GO:0005634">
    <property type="term" value="C:nucleus"/>
    <property type="evidence" value="ECO:0007669"/>
    <property type="project" value="TreeGrafter"/>
</dbReference>
<feature type="domain" description="WW" evidence="3">
    <location>
        <begin position="13"/>
        <end position="46"/>
    </location>
</feature>
<feature type="region of interest" description="Disordered" evidence="2">
    <location>
        <begin position="503"/>
        <end position="563"/>
    </location>
</feature>
<dbReference type="SMART" id="SM00441">
    <property type="entry name" value="FF"/>
    <property type="match status" value="2"/>
</dbReference>
<dbReference type="InterPro" id="IPR002713">
    <property type="entry name" value="FF_domain"/>
</dbReference>
<dbReference type="Gene3D" id="2.20.70.10">
    <property type="match status" value="2"/>
</dbReference>
<dbReference type="Proteomes" id="UP000077069">
    <property type="component" value="Unassembled WGS sequence"/>
</dbReference>
<evidence type="ECO:0000313" key="5">
    <source>
        <dbReference type="Proteomes" id="UP000077069"/>
    </source>
</evidence>
<feature type="compositionally biased region" description="Acidic residues" evidence="2">
    <location>
        <begin position="237"/>
        <end position="260"/>
    </location>
</feature>
<dbReference type="Pfam" id="PF00397">
    <property type="entry name" value="WW"/>
    <property type="match status" value="1"/>
</dbReference>
<dbReference type="PROSITE" id="PS01159">
    <property type="entry name" value="WW_DOMAIN_1"/>
    <property type="match status" value="1"/>
</dbReference>
<reference evidence="4 5" key="1">
    <citation type="submission" date="2016-05" db="EMBL/GenBank/DDBJ databases">
        <title>Comparative analysis of secretome profiles of manganese(II)-oxidizing ascomycete fungi.</title>
        <authorList>
            <consortium name="DOE Joint Genome Institute"/>
            <person name="Zeiner C.A."/>
            <person name="Purvine S.O."/>
            <person name="Zink E.M."/>
            <person name="Wu S."/>
            <person name="Pasa-Tolic L."/>
            <person name="Chaput D.L."/>
            <person name="Haridas S."/>
            <person name="Grigoriev I.V."/>
            <person name="Santelli C.M."/>
            <person name="Hansel C.M."/>
        </authorList>
    </citation>
    <scope>NUCLEOTIDE SEQUENCE [LARGE SCALE GENOMIC DNA]</scope>
    <source>
        <strain evidence="4 5">AP3s5-JAC2a</strain>
    </source>
</reference>
<dbReference type="CDD" id="cd00201">
    <property type="entry name" value="WW"/>
    <property type="match status" value="1"/>
</dbReference>
<dbReference type="RefSeq" id="XP_018030383.1">
    <property type="nucleotide sequence ID" value="XM_018175842.1"/>
</dbReference>
<keyword evidence="1" id="KW-0677">Repeat</keyword>
<dbReference type="InterPro" id="IPR036020">
    <property type="entry name" value="WW_dom_sf"/>
</dbReference>
<dbReference type="FunFam" id="2.20.70.10:FF:000049">
    <property type="entry name" value="Transcription elongation regulator 1-like"/>
    <property type="match status" value="1"/>
</dbReference>
<dbReference type="OrthoDB" id="410044at2759"/>
<feature type="compositionally biased region" description="Pro residues" evidence="2">
    <location>
        <begin position="1"/>
        <end position="16"/>
    </location>
</feature>
<organism evidence="4 5">
    <name type="scientific">Paraphaeosphaeria sporulosa</name>
    <dbReference type="NCBI Taxonomy" id="1460663"/>
    <lineage>
        <taxon>Eukaryota</taxon>
        <taxon>Fungi</taxon>
        <taxon>Dikarya</taxon>
        <taxon>Ascomycota</taxon>
        <taxon>Pezizomycotina</taxon>
        <taxon>Dothideomycetes</taxon>
        <taxon>Pleosporomycetidae</taxon>
        <taxon>Pleosporales</taxon>
        <taxon>Massarineae</taxon>
        <taxon>Didymosphaeriaceae</taxon>
        <taxon>Paraphaeosphaeria</taxon>
    </lineage>
</organism>
<dbReference type="InParanoid" id="A0A177BZP4"/>
<feature type="compositionally biased region" description="Pro residues" evidence="2">
    <location>
        <begin position="49"/>
        <end position="68"/>
    </location>
</feature>
<dbReference type="GeneID" id="28759328"/>
<dbReference type="InterPro" id="IPR045148">
    <property type="entry name" value="TCRG1-like"/>
</dbReference>
<dbReference type="GO" id="GO:0070063">
    <property type="term" value="F:RNA polymerase binding"/>
    <property type="evidence" value="ECO:0007669"/>
    <property type="project" value="InterPro"/>
</dbReference>
<evidence type="ECO:0000259" key="3">
    <source>
        <dbReference type="PROSITE" id="PS50020"/>
    </source>
</evidence>
<dbReference type="SUPFAM" id="SSF81698">
    <property type="entry name" value="FF domain"/>
    <property type="match status" value="1"/>
</dbReference>
<dbReference type="PANTHER" id="PTHR15377:SF3">
    <property type="entry name" value="WW DOMAIN-CONTAINING PROTEIN"/>
    <property type="match status" value="1"/>
</dbReference>
<name>A0A177BZP4_9PLEO</name>
<dbReference type="PANTHER" id="PTHR15377">
    <property type="entry name" value="TRANSCRIPTION ELONGATION REGULATOR 1"/>
    <property type="match status" value="1"/>
</dbReference>